<dbReference type="KEGG" id="dde:Dde_2567"/>
<feature type="domain" description="Type VI secretion system spike protein VgrG3-like C-terminal" evidence="2">
    <location>
        <begin position="198"/>
        <end position="314"/>
    </location>
</feature>
<dbReference type="STRING" id="207559.Dde_2567"/>
<evidence type="ECO:0000256" key="1">
    <source>
        <dbReference type="SAM" id="SignalP"/>
    </source>
</evidence>
<dbReference type="EMBL" id="CP000112">
    <property type="protein sequence ID" value="ABB39363.1"/>
    <property type="molecule type" value="Genomic_DNA"/>
</dbReference>
<dbReference type="InterPro" id="IPR049073">
    <property type="entry name" value="T6SS_VgrG3-like_C"/>
</dbReference>
<proteinExistence type="predicted"/>
<keyword evidence="4" id="KW-1185">Reference proteome</keyword>
<evidence type="ECO:0000259" key="2">
    <source>
        <dbReference type="Pfam" id="PF21277"/>
    </source>
</evidence>
<protein>
    <recommendedName>
        <fullName evidence="2">Type VI secretion system spike protein VgrG3-like C-terminal domain-containing protein</fullName>
    </recommendedName>
</protein>
<dbReference type="Proteomes" id="UP000002710">
    <property type="component" value="Chromosome"/>
</dbReference>
<sequence>MTYHRSLAGMVRRTARCGCLMGVLLCGFCLPSYAGWSPEGVWRQKDCGTAWMMVTAVLQQEQNVAAGAGLYDVTLYGTGECGDGAEEDGTYGVKRTDGGTGLDRLLAPELPAGCEVRARGRLAAGELHGAPVSFRSDFGAYDGESRTAGQVRIVFARGTGKARVTMADTSSCGLGVAFLGEYERAGQVQPPPVPLHEAGVMRYGPWRLRGSRSTELDEFVQWLGQPVRSAFSGLQAGSGAFTAAWRRMEQGGAAAFRSLQYRFVKERQYDALLEVLWRGVIPDVGALSPPVHDVLWSVALRHGSGSGVVRNAVSALREKGVPRHGPEFEWFLVQTIYTERMRVREDGQLHYYAVYPADVQVAVDDSLKREQDAALAALLEYRRSR</sequence>
<dbReference type="HOGENOM" id="CLU_717138_0_0_7"/>
<evidence type="ECO:0000313" key="4">
    <source>
        <dbReference type="Proteomes" id="UP000002710"/>
    </source>
</evidence>
<accession>Q30Y83</accession>
<dbReference type="AlphaFoldDB" id="Q30Y83"/>
<reference evidence="3 4" key="1">
    <citation type="journal article" date="2011" name="J. Bacteriol.">
        <title>Complete genome sequence and updated annotation of Desulfovibrio alaskensis G20.</title>
        <authorList>
            <person name="Hauser L.J."/>
            <person name="Land M.L."/>
            <person name="Brown S.D."/>
            <person name="Larimer F."/>
            <person name="Keller K.L."/>
            <person name="Rapp-Giles B.J."/>
            <person name="Price M.N."/>
            <person name="Lin M."/>
            <person name="Bruce D.C."/>
            <person name="Detter J.C."/>
            <person name="Tapia R."/>
            <person name="Han C.S."/>
            <person name="Goodwin L.A."/>
            <person name="Cheng J.F."/>
            <person name="Pitluck S."/>
            <person name="Copeland A."/>
            <person name="Lucas S."/>
            <person name="Nolan M."/>
            <person name="Lapidus A.L."/>
            <person name="Palumbo A.V."/>
            <person name="Wall J.D."/>
        </authorList>
    </citation>
    <scope>NUCLEOTIDE SEQUENCE [LARGE SCALE GENOMIC DNA]</scope>
    <source>
        <strain evidence="4">ATCC BAA 1058 / DSM 17464 / G20</strain>
    </source>
</reference>
<keyword evidence="1" id="KW-0732">Signal</keyword>
<dbReference type="Pfam" id="PF21277">
    <property type="entry name" value="T6SS_VgrG3-like_C"/>
    <property type="match status" value="1"/>
</dbReference>
<feature type="chain" id="PRO_5004219911" description="Type VI secretion system spike protein VgrG3-like C-terminal domain-containing protein" evidence="1">
    <location>
        <begin position="35"/>
        <end position="385"/>
    </location>
</feature>
<name>Q30Y83_OLEA2</name>
<feature type="signal peptide" evidence="1">
    <location>
        <begin position="1"/>
        <end position="34"/>
    </location>
</feature>
<dbReference type="RefSeq" id="WP_011368413.1">
    <property type="nucleotide sequence ID" value="NC_007519.1"/>
</dbReference>
<dbReference type="eggNOG" id="COG4842">
    <property type="taxonomic scope" value="Bacteria"/>
</dbReference>
<gene>
    <name evidence="3" type="ordered locus">Dde_2567</name>
</gene>
<organism evidence="3 4">
    <name type="scientific">Oleidesulfovibrio alaskensis (strain ATCC BAA-1058 / DSM 17464 / G20)</name>
    <name type="common">Desulfovibrio alaskensis</name>
    <dbReference type="NCBI Taxonomy" id="207559"/>
    <lineage>
        <taxon>Bacteria</taxon>
        <taxon>Pseudomonadati</taxon>
        <taxon>Thermodesulfobacteriota</taxon>
        <taxon>Desulfovibrionia</taxon>
        <taxon>Desulfovibrionales</taxon>
        <taxon>Desulfovibrionaceae</taxon>
        <taxon>Oleidesulfovibrio</taxon>
    </lineage>
</organism>
<evidence type="ECO:0000313" key="3">
    <source>
        <dbReference type="EMBL" id="ABB39363.1"/>
    </source>
</evidence>